<dbReference type="PROSITE" id="PS50191">
    <property type="entry name" value="CRAL_TRIO"/>
    <property type="match status" value="1"/>
</dbReference>
<dbReference type="PANTHER" id="PTHR45824">
    <property type="entry name" value="GH16843P"/>
    <property type="match status" value="1"/>
</dbReference>
<dbReference type="Gene3D" id="3.40.525.10">
    <property type="entry name" value="CRAL-TRIO lipid binding domain"/>
    <property type="match status" value="1"/>
</dbReference>
<dbReference type="Pfam" id="PF03765">
    <property type="entry name" value="CRAL_TRIO_N"/>
    <property type="match status" value="1"/>
</dbReference>
<gene>
    <name evidence="3" type="ORF">Fmac_007823</name>
</gene>
<dbReference type="SMART" id="SM00516">
    <property type="entry name" value="SEC14"/>
    <property type="match status" value="1"/>
</dbReference>
<feature type="region of interest" description="Disordered" evidence="1">
    <location>
        <begin position="281"/>
        <end position="306"/>
    </location>
</feature>
<dbReference type="InterPro" id="IPR052578">
    <property type="entry name" value="PI_Transfer_CRAL-TRIO"/>
</dbReference>
<dbReference type="SUPFAM" id="SSF46938">
    <property type="entry name" value="CRAL/TRIO N-terminal domain"/>
    <property type="match status" value="1"/>
</dbReference>
<protein>
    <recommendedName>
        <fullName evidence="2">CRAL-TRIO domain-containing protein</fullName>
    </recommendedName>
</protein>
<proteinExistence type="predicted"/>
<evidence type="ECO:0000313" key="3">
    <source>
        <dbReference type="EMBL" id="KAL2339883.1"/>
    </source>
</evidence>
<dbReference type="InterPro" id="IPR036865">
    <property type="entry name" value="CRAL-TRIO_dom_sf"/>
</dbReference>
<keyword evidence="4" id="KW-1185">Reference proteome</keyword>
<comment type="caution">
    <text evidence="3">The sequence shown here is derived from an EMBL/GenBank/DDBJ whole genome shotgun (WGS) entry which is preliminary data.</text>
</comment>
<feature type="compositionally biased region" description="Basic and acidic residues" evidence="1">
    <location>
        <begin position="281"/>
        <end position="294"/>
    </location>
</feature>
<dbReference type="SUPFAM" id="SSF52087">
    <property type="entry name" value="CRAL/TRIO domain"/>
    <property type="match status" value="1"/>
</dbReference>
<dbReference type="InterPro" id="IPR001251">
    <property type="entry name" value="CRAL-TRIO_dom"/>
</dbReference>
<dbReference type="InterPro" id="IPR011074">
    <property type="entry name" value="CRAL/TRIO_N_dom"/>
</dbReference>
<dbReference type="EMBL" id="JBGMDY010000003">
    <property type="protein sequence ID" value="KAL2339883.1"/>
    <property type="molecule type" value="Genomic_DNA"/>
</dbReference>
<evidence type="ECO:0000313" key="4">
    <source>
        <dbReference type="Proteomes" id="UP001603857"/>
    </source>
</evidence>
<feature type="domain" description="CRAL-TRIO" evidence="2">
    <location>
        <begin position="78"/>
        <end position="242"/>
    </location>
</feature>
<dbReference type="FunFam" id="3.40.525.10:FF:000008">
    <property type="entry name" value="Phosphatidylinositol transfer protein 3"/>
    <property type="match status" value="1"/>
</dbReference>
<organism evidence="3 4">
    <name type="scientific">Flemingia macrophylla</name>
    <dbReference type="NCBI Taxonomy" id="520843"/>
    <lineage>
        <taxon>Eukaryota</taxon>
        <taxon>Viridiplantae</taxon>
        <taxon>Streptophyta</taxon>
        <taxon>Embryophyta</taxon>
        <taxon>Tracheophyta</taxon>
        <taxon>Spermatophyta</taxon>
        <taxon>Magnoliopsida</taxon>
        <taxon>eudicotyledons</taxon>
        <taxon>Gunneridae</taxon>
        <taxon>Pentapetalae</taxon>
        <taxon>rosids</taxon>
        <taxon>fabids</taxon>
        <taxon>Fabales</taxon>
        <taxon>Fabaceae</taxon>
        <taxon>Papilionoideae</taxon>
        <taxon>50 kb inversion clade</taxon>
        <taxon>NPAAA clade</taxon>
        <taxon>indigoferoid/millettioid clade</taxon>
        <taxon>Phaseoleae</taxon>
        <taxon>Flemingia</taxon>
    </lineage>
</organism>
<accession>A0ABD1MVN4</accession>
<evidence type="ECO:0000259" key="2">
    <source>
        <dbReference type="PROSITE" id="PS50191"/>
    </source>
</evidence>
<sequence length="306" mass="35685">MSQDLKKTCQMLISQEQQAMINEVRSLIGPLSDKASLYCSDASISRYLRSRNWNVKKATQMLKQSLEWRKEYKPEEIRWEEVADEAETGIMYRPNYHDKYGRSVLVMRPCCQNSKSTEEQVKYFVYSMENAILNLPPHQEQVIWLVDFKGFKLSDISFKVTRETAHILQQYYPKRLGLAIMYNAPMIFHTFLSMVKPFAETETYNKVKFAYSNDRKTKKIMEDLFDMNNLESAFGGNDVTFDIKKYADRMKDEDNKKHSFWTKTKSLSSVAQSAPLDSIRLDADSDASNKEKMDCNAARQHSSLKL</sequence>
<evidence type="ECO:0000256" key="1">
    <source>
        <dbReference type="SAM" id="MobiDB-lite"/>
    </source>
</evidence>
<dbReference type="Pfam" id="PF00650">
    <property type="entry name" value="CRAL_TRIO"/>
    <property type="match status" value="1"/>
</dbReference>
<dbReference type="CDD" id="cd00170">
    <property type="entry name" value="SEC14"/>
    <property type="match status" value="1"/>
</dbReference>
<name>A0ABD1MVN4_9FABA</name>
<dbReference type="PANTHER" id="PTHR45824:SF8">
    <property type="entry name" value="CRAL-TRIO LIPID BINDING DOMAIN, CRAL_TRIO DOMAIN-CONTAINING PROTEIN-RELATED"/>
    <property type="match status" value="1"/>
</dbReference>
<dbReference type="AlphaFoldDB" id="A0ABD1MVN4"/>
<dbReference type="InterPro" id="IPR036273">
    <property type="entry name" value="CRAL/TRIO_N_dom_sf"/>
</dbReference>
<dbReference type="SMART" id="SM01100">
    <property type="entry name" value="CRAL_TRIO_N"/>
    <property type="match status" value="1"/>
</dbReference>
<dbReference type="Proteomes" id="UP001603857">
    <property type="component" value="Unassembled WGS sequence"/>
</dbReference>
<reference evidence="3 4" key="1">
    <citation type="submission" date="2024-08" db="EMBL/GenBank/DDBJ databases">
        <title>Insights into the chromosomal genome structure of Flemingia macrophylla.</title>
        <authorList>
            <person name="Ding Y."/>
            <person name="Zhao Y."/>
            <person name="Bi W."/>
            <person name="Wu M."/>
            <person name="Zhao G."/>
            <person name="Gong Y."/>
            <person name="Li W."/>
            <person name="Zhang P."/>
        </authorList>
    </citation>
    <scope>NUCLEOTIDE SEQUENCE [LARGE SCALE GENOMIC DNA]</scope>
    <source>
        <strain evidence="3">DYQJB</strain>
        <tissue evidence="3">Leaf</tissue>
    </source>
</reference>